<dbReference type="PANTHER" id="PTHR31439:SF4">
    <property type="entry name" value="NEURONAL PAS DOMAIN PROTEIN"/>
    <property type="match status" value="1"/>
</dbReference>
<evidence type="ECO:0000313" key="1">
    <source>
        <dbReference type="EMBL" id="CAK9135849.1"/>
    </source>
</evidence>
<name>A0ABC8QYT1_9AQUA</name>
<sequence>MYNYNLSISLWTSKSFKPNPKSTKLLDEETIANLLINFIEDVLNYSPNKNASLHKQSKIDSVTNLKDVFNFSFLTLTFVICIYEAPADLRSACLITLKNQLSCPRSREVSKLLTRLIGSNREEQWMRSINLAITNWIVELQAANQTLRTPSPLFSYERSTFGLWKVQLYCPVIAMETENSSSPLSDERLLFSLNYHQVEGVIQLNYQVMIREKWIEVIVNTDNVRYSTMIFSPQNLSLHGSRTAQYDFFHQILRKSTQ</sequence>
<organism evidence="1 2">
    <name type="scientific">Ilex paraguariensis</name>
    <name type="common">yerba mate</name>
    <dbReference type="NCBI Taxonomy" id="185542"/>
    <lineage>
        <taxon>Eukaryota</taxon>
        <taxon>Viridiplantae</taxon>
        <taxon>Streptophyta</taxon>
        <taxon>Embryophyta</taxon>
        <taxon>Tracheophyta</taxon>
        <taxon>Spermatophyta</taxon>
        <taxon>Magnoliopsida</taxon>
        <taxon>eudicotyledons</taxon>
        <taxon>Gunneridae</taxon>
        <taxon>Pentapetalae</taxon>
        <taxon>asterids</taxon>
        <taxon>campanulids</taxon>
        <taxon>Aquifoliales</taxon>
        <taxon>Aquifoliaceae</taxon>
        <taxon>Ilex</taxon>
    </lineage>
</organism>
<gene>
    <name evidence="1" type="ORF">ILEXP_LOCUS2809</name>
</gene>
<dbReference type="PANTHER" id="PTHR31439">
    <property type="entry name" value="EXPRESSED PROTEIN"/>
    <property type="match status" value="1"/>
</dbReference>
<keyword evidence="2" id="KW-1185">Reference proteome</keyword>
<proteinExistence type="predicted"/>
<dbReference type="EMBL" id="CAUOFW020000725">
    <property type="protein sequence ID" value="CAK9135849.1"/>
    <property type="molecule type" value="Genomic_DNA"/>
</dbReference>
<reference evidence="1 2" key="1">
    <citation type="submission" date="2024-02" db="EMBL/GenBank/DDBJ databases">
        <authorList>
            <person name="Vignale AGUSTIN F."/>
            <person name="Sosa J E."/>
            <person name="Modenutti C."/>
        </authorList>
    </citation>
    <scope>NUCLEOTIDE SEQUENCE [LARGE SCALE GENOMIC DNA]</scope>
</reference>
<protein>
    <submittedName>
        <fullName evidence="1">Uncharacterized protein</fullName>
    </submittedName>
</protein>
<evidence type="ECO:0000313" key="2">
    <source>
        <dbReference type="Proteomes" id="UP001642360"/>
    </source>
</evidence>
<dbReference type="Proteomes" id="UP001642360">
    <property type="component" value="Unassembled WGS sequence"/>
</dbReference>
<comment type="caution">
    <text evidence="1">The sequence shown here is derived from an EMBL/GenBank/DDBJ whole genome shotgun (WGS) entry which is preliminary data.</text>
</comment>
<accession>A0ABC8QYT1</accession>
<dbReference type="AlphaFoldDB" id="A0ABC8QYT1"/>